<feature type="transmembrane region" description="Helical" evidence="2">
    <location>
        <begin position="553"/>
        <end position="572"/>
    </location>
</feature>
<feature type="transmembrane region" description="Helical" evidence="2">
    <location>
        <begin position="655"/>
        <end position="680"/>
    </location>
</feature>
<feature type="transmembrane region" description="Helical" evidence="2">
    <location>
        <begin position="360"/>
        <end position="381"/>
    </location>
</feature>
<dbReference type="Gene3D" id="3.90.550.10">
    <property type="entry name" value="Spore Coat Polysaccharide Biosynthesis Protein SpsA, Chain A"/>
    <property type="match status" value="1"/>
</dbReference>
<keyword evidence="2" id="KW-1133">Transmembrane helix</keyword>
<dbReference type="STRING" id="670052.PA27867_0650"/>
<evidence type="ECO:0000256" key="1">
    <source>
        <dbReference type="SAM" id="MobiDB-lite"/>
    </source>
</evidence>
<accession>A0A1B1BGB4</accession>
<feature type="transmembrane region" description="Helical" evidence="2">
    <location>
        <begin position="626"/>
        <end position="648"/>
    </location>
</feature>
<feature type="transmembrane region" description="Helical" evidence="2">
    <location>
        <begin position="438"/>
        <end position="460"/>
    </location>
</feature>
<dbReference type="PANTHER" id="PTHR43685:SF3">
    <property type="entry name" value="SLR2126 PROTEIN"/>
    <property type="match status" value="1"/>
</dbReference>
<feature type="compositionally biased region" description="Basic residues" evidence="1">
    <location>
        <begin position="970"/>
        <end position="983"/>
    </location>
</feature>
<evidence type="ECO:0000256" key="2">
    <source>
        <dbReference type="SAM" id="Phobius"/>
    </source>
</evidence>
<feature type="transmembrane region" description="Helical" evidence="2">
    <location>
        <begin position="494"/>
        <end position="514"/>
    </location>
</feature>
<feature type="transmembrane region" description="Helical" evidence="2">
    <location>
        <begin position="410"/>
        <end position="431"/>
    </location>
</feature>
<dbReference type="KEGG" id="cart:PA27867_0650"/>
<dbReference type="Proteomes" id="UP000092582">
    <property type="component" value="Chromosome 1"/>
</dbReference>
<reference evidence="3 4" key="1">
    <citation type="submission" date="2016-06" db="EMBL/GenBank/DDBJ databases">
        <title>Genome sequencing of Cryobacterium arcticum PAMC 27867.</title>
        <authorList>
            <person name="Lee J."/>
            <person name="Kim O.-S."/>
        </authorList>
    </citation>
    <scope>NUCLEOTIDE SEQUENCE [LARGE SCALE GENOMIC DNA]</scope>
    <source>
        <strain evidence="3 4">PAMC 27867</strain>
    </source>
</reference>
<feature type="compositionally biased region" description="Basic and acidic residues" evidence="1">
    <location>
        <begin position="1025"/>
        <end position="1039"/>
    </location>
</feature>
<dbReference type="PATRIC" id="fig|670052.7.peg.677"/>
<feature type="transmembrane region" description="Helical" evidence="2">
    <location>
        <begin position="466"/>
        <end position="487"/>
    </location>
</feature>
<gene>
    <name evidence="3" type="ORF">PA27867_0650</name>
</gene>
<dbReference type="Pfam" id="PF13641">
    <property type="entry name" value="Glyco_tranf_2_3"/>
    <property type="match status" value="1"/>
</dbReference>
<dbReference type="InterPro" id="IPR029044">
    <property type="entry name" value="Nucleotide-diphossugar_trans"/>
</dbReference>
<dbReference type="EMBL" id="CP016282">
    <property type="protein sequence ID" value="ANP71618.1"/>
    <property type="molecule type" value="Genomic_DNA"/>
</dbReference>
<protein>
    <submittedName>
        <fullName evidence="3">dTDP-rhamnosyl transferase</fullName>
    </submittedName>
</protein>
<dbReference type="RefSeq" id="WP_066593134.1">
    <property type="nucleotide sequence ID" value="NZ_CP016282.1"/>
</dbReference>
<proteinExistence type="predicted"/>
<dbReference type="OrthoDB" id="3734530at2"/>
<name>A0A1B1BGB4_9MICO</name>
<feature type="transmembrane region" description="Helical" evidence="2">
    <location>
        <begin position="909"/>
        <end position="930"/>
    </location>
</feature>
<feature type="transmembrane region" description="Helical" evidence="2">
    <location>
        <begin position="714"/>
        <end position="736"/>
    </location>
</feature>
<feature type="compositionally biased region" description="Low complexity" evidence="1">
    <location>
        <begin position="956"/>
        <end position="968"/>
    </location>
</feature>
<dbReference type="PANTHER" id="PTHR43685">
    <property type="entry name" value="GLYCOSYLTRANSFERASE"/>
    <property type="match status" value="1"/>
</dbReference>
<dbReference type="AlphaFoldDB" id="A0A1B1BGB4"/>
<organism evidence="3 4">
    <name type="scientific">Cryobacterium arcticum</name>
    <dbReference type="NCBI Taxonomy" id="670052"/>
    <lineage>
        <taxon>Bacteria</taxon>
        <taxon>Bacillati</taxon>
        <taxon>Actinomycetota</taxon>
        <taxon>Actinomycetes</taxon>
        <taxon>Micrococcales</taxon>
        <taxon>Microbacteriaceae</taxon>
        <taxon>Cryobacterium</taxon>
    </lineage>
</organism>
<sequence>MQARVTAIIVARNGASHLERTLEALRQQTRQPDTVVAVDCGSSDATSDLLAAFGPTHFISADSSLSFGAAINAAVRVIGEPTGDHELLWLLAQDSAPEPGALQNLVGELEIAPSVAVAGPKIMEWVADDYIHDFGESMTPYGSTVTLVESELDQEQHDGMSDVLAVSAAGMLVRHTVWNRLGGFDPALPVVDDSLDFCVRVRLAGFRVSVVAAARVSSAGDGVAGPDGSSRGRARRRRVRAERAAQLHRRLVYAPAWALPVHWLSLIPLAFLRSIGDLLRKEPGAILGEFSAAFAAAFQGGRVRTARRRLAATRTLGWSAISSLRVSAAEVRRRHALTREAALTGARGDRPEIRFFSGGGAWTTLAAAAVGVAMLASLIGAQSLTGGGLLPLSATVGGLWSNVGYGWRDIGLGFVGAGDPFAVVLAILGTLSFWSPSFALVLLYLLALPLAAVGAWMAATRLTHRGAIRAIAAALWALSPAFLTAIAAGRPAAIIVHLLLPWLFFAAFAAARSWSASGSAALLFAAIVACAPSLAPALLVGWLLCVLVSGRSVMRFIGIPLPALALAIPLIWNQALRGNWLALLADPGVPVPTASVPVWQFILGFPSGDFGGWTHLLPVWGADASVAGYLVPLLLIPIAVLALLSLLLPGARGAAFALLTALLGLLTAILAGSLSVASVGSQAVGIWPGAGLSLYWLGIVGAVVFTARGLHRAAVAPLAVAAVALAVVALPLAAAIPLGTSAVQEGIGRIQPAFVTAEAAVDPRVGTLQIVAQPDGGILATIVRGTGDTLDVQATVNSTATTLTEEQTELATLAGNLASRSGLDATADLAKFGIRFVLLRPAASTPASWGETAGVSQAAADTTARTITSLDGNAALAPVGDTVFGQLWRSDAPADANANGTIPADPGGVFGLVTGIIALVVIGATILLSVPTGAGREAVRQAHRDAVRRASRLSKPVKPTRPARAPKPARIPRSKRPTGRRVRGSAAVESAVPLSTGETGEAPSPAVEQNSSPDTDSAGTSGTDARTDSTSPKDADHGH</sequence>
<feature type="transmembrane region" description="Helical" evidence="2">
    <location>
        <begin position="520"/>
        <end position="546"/>
    </location>
</feature>
<dbReference type="SUPFAM" id="SSF53448">
    <property type="entry name" value="Nucleotide-diphospho-sugar transferases"/>
    <property type="match status" value="1"/>
</dbReference>
<keyword evidence="2" id="KW-0812">Transmembrane</keyword>
<feature type="compositionally biased region" description="Polar residues" evidence="1">
    <location>
        <begin position="1007"/>
        <end position="1024"/>
    </location>
</feature>
<dbReference type="InterPro" id="IPR050834">
    <property type="entry name" value="Glycosyltransf_2"/>
</dbReference>
<feature type="region of interest" description="Disordered" evidence="1">
    <location>
        <begin position="939"/>
        <end position="1039"/>
    </location>
</feature>
<evidence type="ECO:0000313" key="3">
    <source>
        <dbReference type="EMBL" id="ANP71618.1"/>
    </source>
</evidence>
<keyword evidence="3" id="KW-0808">Transferase</keyword>
<feature type="transmembrane region" description="Helical" evidence="2">
    <location>
        <begin position="686"/>
        <end position="707"/>
    </location>
</feature>
<dbReference type="GO" id="GO:0016740">
    <property type="term" value="F:transferase activity"/>
    <property type="evidence" value="ECO:0007669"/>
    <property type="project" value="UniProtKB-KW"/>
</dbReference>
<keyword evidence="4" id="KW-1185">Reference proteome</keyword>
<keyword evidence="2" id="KW-0472">Membrane</keyword>
<feature type="compositionally biased region" description="Basic and acidic residues" evidence="1">
    <location>
        <begin position="939"/>
        <end position="948"/>
    </location>
</feature>
<evidence type="ECO:0000313" key="4">
    <source>
        <dbReference type="Proteomes" id="UP000092582"/>
    </source>
</evidence>